<evidence type="ECO:0000256" key="2">
    <source>
        <dbReference type="ARBA" id="ARBA00022679"/>
    </source>
</evidence>
<dbReference type="REBASE" id="55636">
    <property type="entry name" value="M.Boc2691ORFAP"/>
</dbReference>
<dbReference type="InterPro" id="IPR018117">
    <property type="entry name" value="C5_DNA_meth_AS"/>
</dbReference>
<dbReference type="eggNOG" id="COG0270">
    <property type="taxonomic scope" value="Bacteria"/>
</dbReference>
<evidence type="ECO:0000256" key="5">
    <source>
        <dbReference type="PROSITE-ProRule" id="PRU01016"/>
    </source>
</evidence>
<dbReference type="NCBIfam" id="TIGR00675">
    <property type="entry name" value="dcm"/>
    <property type="match status" value="1"/>
</dbReference>
<keyword evidence="2 5" id="KW-0808">Transferase</keyword>
<dbReference type="PRINTS" id="PR00105">
    <property type="entry name" value="C5METTRFRASE"/>
</dbReference>
<accession>A0A160MAI3</accession>
<dbReference type="EMBL" id="CP015506">
    <property type="protein sequence ID" value="AND39534.1"/>
    <property type="molecule type" value="Genomic_DNA"/>
</dbReference>
<keyword evidence="4" id="KW-0680">Restriction system</keyword>
<feature type="active site" evidence="5">
    <location>
        <position position="70"/>
    </location>
</feature>
<dbReference type="EC" id="2.1.1.37" evidence="7"/>
<dbReference type="PROSITE" id="PS00094">
    <property type="entry name" value="C5_MTASE_1"/>
    <property type="match status" value="1"/>
</dbReference>
<dbReference type="InterPro" id="IPR001525">
    <property type="entry name" value="C5_MeTfrase"/>
</dbReference>
<dbReference type="InterPro" id="IPR050750">
    <property type="entry name" value="C5-MTase"/>
</dbReference>
<dbReference type="PROSITE" id="PS00095">
    <property type="entry name" value="C5_MTASE_2"/>
    <property type="match status" value="1"/>
</dbReference>
<dbReference type="KEGG" id="bon:A361_10445"/>
<evidence type="ECO:0000256" key="1">
    <source>
        <dbReference type="ARBA" id="ARBA00022603"/>
    </source>
</evidence>
<evidence type="ECO:0000256" key="3">
    <source>
        <dbReference type="ARBA" id="ARBA00022691"/>
    </source>
</evidence>
<name>A0A160MAI3_9BACI</name>
<dbReference type="PANTHER" id="PTHR46098">
    <property type="entry name" value="TRNA (CYTOSINE(38)-C(5))-METHYLTRANSFERASE"/>
    <property type="match status" value="1"/>
</dbReference>
<gene>
    <name evidence="8" type="ORF">A361_10445</name>
</gene>
<dbReference type="RefSeq" id="WP_019381844.1">
    <property type="nucleotide sequence ID" value="NZ_CP015506.1"/>
</dbReference>
<evidence type="ECO:0000256" key="7">
    <source>
        <dbReference type="RuleBase" id="RU000417"/>
    </source>
</evidence>
<dbReference type="Pfam" id="PF00145">
    <property type="entry name" value="DNA_methylase"/>
    <property type="match status" value="1"/>
</dbReference>
<keyword evidence="1 5" id="KW-0489">Methyltransferase</keyword>
<evidence type="ECO:0000313" key="9">
    <source>
        <dbReference type="Proteomes" id="UP000077856"/>
    </source>
</evidence>
<sequence length="334" mass="38545">MIKILELFGGIGAPRKALINLGIDHKAIDYVEIDEKAVRAYNALYDNKHKPQSVIGYNLMPDILVHGSPCQDFSRAGKRLGGNDEDKTRSSLMWETLKIIENLGSWKPRFVVWENVKGVLDKDMIHSFNKYLNEMSRLGYTNSFEVLNAMDFGIPQKRERVFTVSILGKETFDFSKLEKLQTGSINEFLENSPDEKYNITIPSMLNKIKELNPIGNRNYNRFLDVIDTHCWTISTRQDRCPNAGIIKLKDGQYRYLTERECWRLMGFTDDDFDEVLKEYPGRRNNKNSTLYKLAGNSIVVNVLEAIFKVLLELYTYQVKDGVAVNVAYKEDKKK</sequence>
<dbReference type="GO" id="GO:0009307">
    <property type="term" value="P:DNA restriction-modification system"/>
    <property type="evidence" value="ECO:0007669"/>
    <property type="project" value="UniProtKB-KW"/>
</dbReference>
<dbReference type="InterPro" id="IPR031303">
    <property type="entry name" value="C5_meth_CS"/>
</dbReference>
<protein>
    <recommendedName>
        <fullName evidence="7">Cytosine-specific methyltransferase</fullName>
        <ecNumber evidence="7">2.1.1.37</ecNumber>
    </recommendedName>
</protein>
<dbReference type="Gene3D" id="3.40.50.150">
    <property type="entry name" value="Vaccinia Virus protein VP39"/>
    <property type="match status" value="1"/>
</dbReference>
<dbReference type="SUPFAM" id="SSF53335">
    <property type="entry name" value="S-adenosyl-L-methionine-dependent methyltransferases"/>
    <property type="match status" value="1"/>
</dbReference>
<dbReference type="PROSITE" id="PS51679">
    <property type="entry name" value="SAM_MT_C5"/>
    <property type="match status" value="1"/>
</dbReference>
<dbReference type="AlphaFoldDB" id="A0A160MAI3"/>
<proteinExistence type="inferred from homology"/>
<evidence type="ECO:0000256" key="6">
    <source>
        <dbReference type="RuleBase" id="RU000416"/>
    </source>
</evidence>
<dbReference type="STRING" id="1196031.A361_10445"/>
<dbReference type="GO" id="GO:0003886">
    <property type="term" value="F:DNA (cytosine-5-)-methyltransferase activity"/>
    <property type="evidence" value="ECO:0007669"/>
    <property type="project" value="UniProtKB-EC"/>
</dbReference>
<reference evidence="8 9" key="1">
    <citation type="submission" date="2016-04" db="EMBL/GenBank/DDBJ databases">
        <title>Complete genome sequence of Bacillus oceanisediminis strain 2691.</title>
        <authorList>
            <person name="Jeong H."/>
            <person name="Kim H.J."/>
            <person name="Lee D.-W."/>
        </authorList>
    </citation>
    <scope>NUCLEOTIDE SEQUENCE [LARGE SCALE GENOMIC DNA]</scope>
    <source>
        <strain evidence="8 9">2691</strain>
    </source>
</reference>
<evidence type="ECO:0000313" key="8">
    <source>
        <dbReference type="EMBL" id="AND39534.1"/>
    </source>
</evidence>
<dbReference type="Proteomes" id="UP000077856">
    <property type="component" value="Chromosome"/>
</dbReference>
<dbReference type="InterPro" id="IPR029063">
    <property type="entry name" value="SAM-dependent_MTases_sf"/>
</dbReference>
<dbReference type="PANTHER" id="PTHR46098:SF1">
    <property type="entry name" value="TRNA (CYTOSINE(38)-C(5))-METHYLTRANSFERASE"/>
    <property type="match status" value="1"/>
</dbReference>
<comment type="catalytic activity">
    <reaction evidence="7">
        <text>a 2'-deoxycytidine in DNA + S-adenosyl-L-methionine = a 5-methyl-2'-deoxycytidine in DNA + S-adenosyl-L-homocysteine + H(+)</text>
        <dbReference type="Rhea" id="RHEA:13681"/>
        <dbReference type="Rhea" id="RHEA-COMP:11369"/>
        <dbReference type="Rhea" id="RHEA-COMP:11370"/>
        <dbReference type="ChEBI" id="CHEBI:15378"/>
        <dbReference type="ChEBI" id="CHEBI:57856"/>
        <dbReference type="ChEBI" id="CHEBI:59789"/>
        <dbReference type="ChEBI" id="CHEBI:85452"/>
        <dbReference type="ChEBI" id="CHEBI:85454"/>
        <dbReference type="EC" id="2.1.1.37"/>
    </reaction>
</comment>
<organism evidence="8 9">
    <name type="scientific">Cytobacillus oceanisediminis 2691</name>
    <dbReference type="NCBI Taxonomy" id="1196031"/>
    <lineage>
        <taxon>Bacteria</taxon>
        <taxon>Bacillati</taxon>
        <taxon>Bacillota</taxon>
        <taxon>Bacilli</taxon>
        <taxon>Bacillales</taxon>
        <taxon>Bacillaceae</taxon>
        <taxon>Cytobacillus</taxon>
    </lineage>
</organism>
<keyword evidence="3 5" id="KW-0949">S-adenosyl-L-methionine</keyword>
<dbReference type="GO" id="GO:0032259">
    <property type="term" value="P:methylation"/>
    <property type="evidence" value="ECO:0007669"/>
    <property type="project" value="UniProtKB-KW"/>
</dbReference>
<comment type="similarity">
    <text evidence="5 6">Belongs to the class I-like SAM-binding methyltransferase superfamily. C5-methyltransferase family.</text>
</comment>
<evidence type="ECO:0000256" key="4">
    <source>
        <dbReference type="ARBA" id="ARBA00022747"/>
    </source>
</evidence>